<dbReference type="Pfam" id="PF07679">
    <property type="entry name" value="I-set"/>
    <property type="match status" value="11"/>
</dbReference>
<evidence type="ECO:0000256" key="2">
    <source>
        <dbReference type="ARBA" id="ARBA00022737"/>
    </source>
</evidence>
<proteinExistence type="inferred from homology"/>
<dbReference type="InterPro" id="IPR013098">
    <property type="entry name" value="Ig_I-set"/>
</dbReference>
<dbReference type="InterPro" id="IPR000719">
    <property type="entry name" value="Prot_kinase_dom"/>
</dbReference>
<keyword evidence="6" id="KW-0472">Membrane</keyword>
<evidence type="ECO:0000259" key="9">
    <source>
        <dbReference type="PROSITE" id="PS50853"/>
    </source>
</evidence>
<comment type="caution">
    <text evidence="10">The sequence shown here is derived from an EMBL/GenBank/DDBJ whole genome shotgun (WGS) entry which is preliminary data.</text>
</comment>
<keyword evidence="3" id="KW-0393">Immunoglobulin domain</keyword>
<dbReference type="PROSITE" id="PS00107">
    <property type="entry name" value="PROTEIN_KINASE_ATP"/>
    <property type="match status" value="1"/>
</dbReference>
<dbReference type="SMART" id="SM00408">
    <property type="entry name" value="IGc2"/>
    <property type="match status" value="8"/>
</dbReference>
<keyword evidence="4" id="KW-0067">ATP-binding</keyword>
<feature type="domain" description="Fibronectin type-III" evidence="9">
    <location>
        <begin position="573"/>
        <end position="666"/>
    </location>
</feature>
<dbReference type="InterPro" id="IPR017441">
    <property type="entry name" value="Protein_kinase_ATP_BS"/>
</dbReference>
<keyword evidence="4" id="KW-0547">Nucleotide-binding</keyword>
<feature type="domain" description="Fibronectin type-III" evidence="9">
    <location>
        <begin position="1173"/>
        <end position="1267"/>
    </location>
</feature>
<feature type="compositionally biased region" description="Polar residues" evidence="5">
    <location>
        <begin position="1373"/>
        <end position="1383"/>
    </location>
</feature>
<dbReference type="InterPro" id="IPR036116">
    <property type="entry name" value="FN3_sf"/>
</dbReference>
<evidence type="ECO:0000313" key="11">
    <source>
        <dbReference type="Proteomes" id="UP001217089"/>
    </source>
</evidence>
<keyword evidence="6" id="KW-0812">Transmembrane</keyword>
<evidence type="ECO:0008006" key="12">
    <source>
        <dbReference type="Google" id="ProtNLM"/>
    </source>
</evidence>
<dbReference type="CDD" id="cd05748">
    <property type="entry name" value="Ig_Titin_like"/>
    <property type="match status" value="1"/>
</dbReference>
<reference evidence="10 11" key="1">
    <citation type="submission" date="2022-12" db="EMBL/GenBank/DDBJ databases">
        <title>Chromosome-level genome of Tegillarca granosa.</title>
        <authorList>
            <person name="Kim J."/>
        </authorList>
    </citation>
    <scope>NUCLEOTIDE SEQUENCE [LARGE SCALE GENOMIC DNA]</scope>
    <source>
        <strain evidence="10">Teg-2019</strain>
        <tissue evidence="10">Adductor muscle</tissue>
    </source>
</reference>
<feature type="domain" description="Fibronectin type-III" evidence="9">
    <location>
        <begin position="975"/>
        <end position="1070"/>
    </location>
</feature>
<dbReference type="SMART" id="SM00060">
    <property type="entry name" value="FN3"/>
    <property type="match status" value="15"/>
</dbReference>
<dbReference type="Pfam" id="PF00041">
    <property type="entry name" value="fn3"/>
    <property type="match status" value="15"/>
</dbReference>
<evidence type="ECO:0000256" key="4">
    <source>
        <dbReference type="PROSITE-ProRule" id="PRU10141"/>
    </source>
</evidence>
<feature type="domain" description="Fibronectin type-III" evidence="9">
    <location>
        <begin position="2612"/>
        <end position="2705"/>
    </location>
</feature>
<evidence type="ECO:0000259" key="8">
    <source>
        <dbReference type="PROSITE" id="PS50835"/>
    </source>
</evidence>
<feature type="region of interest" description="Disordered" evidence="5">
    <location>
        <begin position="992"/>
        <end position="1016"/>
    </location>
</feature>
<feature type="domain" description="Ig-like" evidence="8">
    <location>
        <begin position="476"/>
        <end position="565"/>
    </location>
</feature>
<feature type="domain" description="Ig-like" evidence="8">
    <location>
        <begin position="2125"/>
        <end position="2216"/>
    </location>
</feature>
<dbReference type="EMBL" id="JARBDR010000921">
    <property type="protein sequence ID" value="KAJ8299696.1"/>
    <property type="molecule type" value="Genomic_DNA"/>
</dbReference>
<dbReference type="PROSITE" id="PS50011">
    <property type="entry name" value="PROTEIN_KINASE_DOM"/>
    <property type="match status" value="1"/>
</dbReference>
<feature type="domain" description="Fibronectin type-III" evidence="9">
    <location>
        <begin position="2270"/>
        <end position="2364"/>
    </location>
</feature>
<dbReference type="CDD" id="cd00063">
    <property type="entry name" value="FN3"/>
    <property type="match status" value="15"/>
</dbReference>
<feature type="domain" description="Ig-like" evidence="8">
    <location>
        <begin position="771"/>
        <end position="867"/>
    </location>
</feature>
<feature type="region of interest" description="Disordered" evidence="5">
    <location>
        <begin position="1350"/>
        <end position="1387"/>
    </location>
</feature>
<dbReference type="PANTHER" id="PTHR14340">
    <property type="entry name" value="MICROFIBRIL-ASSOCIATED GLYCOPROTEIN 3"/>
    <property type="match status" value="1"/>
</dbReference>
<name>A0ABQ9E7E9_TEGGR</name>
<feature type="domain" description="Ig-like" evidence="8">
    <location>
        <begin position="1745"/>
        <end position="1837"/>
    </location>
</feature>
<evidence type="ECO:0000256" key="1">
    <source>
        <dbReference type="ARBA" id="ARBA00006692"/>
    </source>
</evidence>
<protein>
    <recommendedName>
        <fullName evidence="12">Twitchin</fullName>
    </recommendedName>
</protein>
<keyword evidence="6" id="KW-1133">Transmembrane helix</keyword>
<dbReference type="PROSITE" id="PS50853">
    <property type="entry name" value="FN3"/>
    <property type="match status" value="15"/>
</dbReference>
<dbReference type="PANTHER" id="PTHR14340:SF9">
    <property type="entry name" value="FIBRONECTIN TYPE-III DOMAIN-CONTAINING PROTEIN"/>
    <property type="match status" value="1"/>
</dbReference>
<keyword evidence="11" id="KW-1185">Reference proteome</keyword>
<feature type="binding site" evidence="4">
    <location>
        <position position="2789"/>
    </location>
    <ligand>
        <name>ATP</name>
        <dbReference type="ChEBI" id="CHEBI:30616"/>
    </ligand>
</feature>
<evidence type="ECO:0000259" key="7">
    <source>
        <dbReference type="PROSITE" id="PS50011"/>
    </source>
</evidence>
<organism evidence="10 11">
    <name type="scientific">Tegillarca granosa</name>
    <name type="common">Malaysian cockle</name>
    <name type="synonym">Anadara granosa</name>
    <dbReference type="NCBI Taxonomy" id="220873"/>
    <lineage>
        <taxon>Eukaryota</taxon>
        <taxon>Metazoa</taxon>
        <taxon>Spiralia</taxon>
        <taxon>Lophotrochozoa</taxon>
        <taxon>Mollusca</taxon>
        <taxon>Bivalvia</taxon>
        <taxon>Autobranchia</taxon>
        <taxon>Pteriomorphia</taxon>
        <taxon>Arcoida</taxon>
        <taxon>Arcoidea</taxon>
        <taxon>Arcidae</taxon>
        <taxon>Tegillarca</taxon>
    </lineage>
</organism>
<dbReference type="InterPro" id="IPR003599">
    <property type="entry name" value="Ig_sub"/>
</dbReference>
<feature type="transmembrane region" description="Helical" evidence="6">
    <location>
        <begin position="12"/>
        <end position="33"/>
    </location>
</feature>
<dbReference type="InterPro" id="IPR003961">
    <property type="entry name" value="FN3_dom"/>
</dbReference>
<feature type="domain" description="Fibronectin type-III" evidence="9">
    <location>
        <begin position="1947"/>
        <end position="2036"/>
    </location>
</feature>
<gene>
    <name evidence="10" type="ORF">KUTeg_023756</name>
</gene>
<feature type="domain" description="Fibronectin type-III" evidence="9">
    <location>
        <begin position="672"/>
        <end position="767"/>
    </location>
</feature>
<evidence type="ECO:0000256" key="5">
    <source>
        <dbReference type="SAM" id="MobiDB-lite"/>
    </source>
</evidence>
<evidence type="ECO:0000256" key="3">
    <source>
        <dbReference type="ARBA" id="ARBA00023319"/>
    </source>
</evidence>
<feature type="domain" description="Fibronectin type-III" evidence="9">
    <location>
        <begin position="1843"/>
        <end position="1946"/>
    </location>
</feature>
<dbReference type="Gene3D" id="2.60.40.10">
    <property type="entry name" value="Immunoglobulins"/>
    <property type="match status" value="26"/>
</dbReference>
<dbReference type="SUPFAM" id="SSF56112">
    <property type="entry name" value="Protein kinase-like (PK-like)"/>
    <property type="match status" value="1"/>
</dbReference>
<feature type="domain" description="Ig-like" evidence="8">
    <location>
        <begin position="2515"/>
        <end position="2607"/>
    </location>
</feature>
<dbReference type="InterPro" id="IPR013783">
    <property type="entry name" value="Ig-like_fold"/>
</dbReference>
<feature type="domain" description="Fibronectin type-III" evidence="9">
    <location>
        <begin position="871"/>
        <end position="969"/>
    </location>
</feature>
<dbReference type="InterPro" id="IPR003598">
    <property type="entry name" value="Ig_sub2"/>
</dbReference>
<keyword evidence="2" id="KW-0677">Repeat</keyword>
<feature type="domain" description="Ig-like" evidence="8">
    <location>
        <begin position="1074"/>
        <end position="1165"/>
    </location>
</feature>
<feature type="domain" description="Protein kinase" evidence="7">
    <location>
        <begin position="2760"/>
        <end position="2834"/>
    </location>
</feature>
<dbReference type="Gene3D" id="3.30.200.20">
    <property type="entry name" value="Phosphorylase Kinase, domain 1"/>
    <property type="match status" value="1"/>
</dbReference>
<feature type="domain" description="Ig-like" evidence="8">
    <location>
        <begin position="222"/>
        <end position="310"/>
    </location>
</feature>
<feature type="domain" description="Fibronectin type-III" evidence="9">
    <location>
        <begin position="2366"/>
        <end position="2453"/>
    </location>
</feature>
<comment type="similarity">
    <text evidence="1">Belongs to the protein kinase superfamily. CAMK Ser/Thr protein kinase family.</text>
</comment>
<dbReference type="Pfam" id="PF00069">
    <property type="entry name" value="Pkinase"/>
    <property type="match status" value="1"/>
</dbReference>
<feature type="domain" description="Ig-like" evidence="8">
    <location>
        <begin position="313"/>
        <end position="388"/>
    </location>
</feature>
<dbReference type="PROSITE" id="PS50835">
    <property type="entry name" value="IG_LIKE"/>
    <property type="match status" value="9"/>
</dbReference>
<evidence type="ECO:0000256" key="6">
    <source>
        <dbReference type="SAM" id="Phobius"/>
    </source>
</evidence>
<accession>A0ABQ9E7E9</accession>
<feature type="region of interest" description="Disordered" evidence="5">
    <location>
        <begin position="1108"/>
        <end position="1127"/>
    </location>
</feature>
<feature type="domain" description="Fibronectin type-III" evidence="9">
    <location>
        <begin position="1273"/>
        <end position="1367"/>
    </location>
</feature>
<feature type="region of interest" description="Disordered" evidence="5">
    <location>
        <begin position="1849"/>
        <end position="1877"/>
    </location>
</feature>
<feature type="domain" description="Fibronectin type-III" evidence="9">
    <location>
        <begin position="1550"/>
        <end position="1644"/>
    </location>
</feature>
<sequence>MVYTVTLCVPDFYFYFYFLNAVLFYIYIFIMLLNTLKRQSLGLEILSVLLIEMLIYQLKTVLISFSKDSRRQSTEGGLDVPGLPVMKPTVEKLEAMEQQRRASMQQRRASLVDLIPDWPSLKHTEAKKEEPDKFLSELEDLKVKEGSKLATFSCEFCKPNAKVKWFKNKLEIFAGHKYHFENEGNVYKLLINNIKLEDGGKYTLECNDIKNGAWLYVEAKEPDYDFTQKLPPEYRVKKRKDAMLECFVSDPRAKVKWFKNGEPIEYTPGKMEIQRRENRCLLRIKNSEPGDEGLYCCKCGENQTESKLIVEEPEWDFMKKLDDIEATEREKAVFECDVNDPEAEVKWFKGDKELSGGGKYEISKDGHKRRLVIKNCNIKDDGKYSCKVLDKVTVGELFVEPDIKFLKKLVDKREKETGTLCFECKASNPHNQPVKWLKDGKPINKDDPRVEISRKGEVYKLTIKDLKMEDGVPKPPKVDPKHIPDELVVRKGETIVLDIPYVGVPKPIATWKKDATALSEADTDIETTGTNTILRIPDAQRSDTGEYELTLTNEVGSEVIPIAVRVLDVPGRPGGPLDVVDVYADRCSLLWDRPKEDGGCPIKHYVVEMKDAANDKWEEVCTTEDLEIDVTGLKAGHRYQFQVKAVNSEGVSEPLVADGEIIAKDPWDPSGPPTDLEIVDYDKDYVEIGWKPPTNDGGAPIEKYIIEKKEKNSPTWSKGTEVPGEENVGTVEGLTEGKDYEFRVMAKNKAGNSEPSIISPPVTTKARRVKPRIMDKDSLKTIRVKAGTSFSIPISYVGEPAPTVSWKKKGLDQKEEDVSPTDNIELDNKVPKKANLTCKKPVRKDTGEYTVTVANKHGSDSAIIEVVVLAPPTRPEGPIMMKEVTKDSATIEWKPPKDDGGVPVDGYRVEKMDMKKGRWEPVKDNVRGTKFTIPKLQEGHEYKFRVVALNPNGDSEPLETEEPVTAKNPFDEPFPPGQPQCVEHDRDHITIKWEPPENDGGSPIQGYDIERKEPKSNRWTKVNREPVRGLEFTDSKVQNGKEYEYRVVANNEAGSSEPSMPCKPITAKPQKEAPQVNLDSLFGAKEVRVRAGEPLNLALGISGAPAPTVTWQKNGRPLDTGRAHTANTEEQAKLDIAKAERGDTGKYTITVENENGTNSADIKVVVLDKPGAPEGPLEVSDVMAETCKLSWKPPEDNGGADVTGYVVEKCEEGRDNWEKVPGVVIGTSHPVKGLKEGKKYKFRVKAENMYGAGTPLETDKAILAKNPFDAPDAPSDLTIEKYDKSSVDLTWKKPEFDGGNPIKGYFVEKRSKGGDWVRTSNFPVNDTKMTVMNLNEGQVLEFRVMAVNDSGPGKPSKPTKPHTVKDPIFAAGSPSSPNNSVDLSWTKPAKDGGARLTGYVIEKKKKGEDWMECAEVPATSLNASVKDLMEGDEYQFRVRAVNAAGLGEPSKPTSIITIADQPEKPKMNMSGVKDITVKAGQSFNINIPYTAHPKPTATWTVGENEIEESPRVTLKVADDHIILQNSKAERVDAGRYKLTLKNPSAPPAAPTGPLTASDINGEELTLNWQPPADDGGEKVTNYIVERRKEGSAKWQKVSSYASTPTCNVRNLEPGTKYEFRVMAENAQGISKPLETDAAILAKLPYDAPGAPGTPKCAGTTEDSITLTWTPPKKDGGNPIKGYVVEKREVGDDRWTKANHADIIGNEFTCKGLKEGKKYEFRVAALNNAGTGDFSNVTDGIKAQAPAVAPKVGKDFIPRDIIAKAGEPFKISIPYTGNPVPTVSWTQNHAPVSEGNTVKFENSPMDLKLLNSCAKKSDSGKYQVTMQNEKGMDTATINVIVVDAPSKPEGPLDVKDVTPDSCTLSWNPPKDDNGSPVTNYKVEKMDKRTGIWEPVSKFCRQTTLDVMGLQEGHEYMFRVSAENQHGVGDPLETPMGTVAQYPYTPPDAPGNPSVMDVDEKSVTLSWTRPRNDGGKKIQGYIDPMSGRWKEANEFPVNDTTYTGLKKDKDYEFRVLAKNVAGLGKPSDVVGPVTCKPKYTAPTAPGTPVVDNVGRTFVDLKWDKPQKDGGSKITGYQVEKRPVGSETWTKANDFPVLDCGFTCTNLPENSEYEFRVMAINAAGLGEPSMGTGAVKIKEKIRPLGGEVSFQVQVYGKPLPDVTWYKNEVGSAGRCRAHQKDDIYTLDINEIYDNDGGEITCEIYNQLGKEKCSCNFEVEVGEQFKLKIPISGTGPFEVKVKKDNRDLPDNDRIKITPFDDYIILLVKGTPSKPCGPLNVSDITKHKCRLSWKPPRDDGGSRITHYQVERQEVGKPYWITVSSQCRDTGIDVQGLTENQQYLFRVMAVNEFGQSEPLQAENPIVAKMPFEVGGDFASLTWDKPSSDGGGKITGYWVDKKEKGADNWTRVNFQPCITNMMNIPNLIEDREYEFRVFAENEAGMSKPSMASRSCKIKDPMAATVPEFQVQLKTCHATEGKPARFECTILEEGDTQILVINDVFGEDQDEYSVKASNRGAPPKINVPKRFKDVATFEKGETVVLKIPFTGNPKPSVKWVRDGEELKGRNYTSEVTDRHAILTIKNTSKENDGPYKLVLENNLGQDSAVIKIQINDRPDPPRFPLVENIREDSVVLSWKPPMNDGGSFITNYIVEKCELPSENWLRVAQTRMALHNITGLSMGKEYQFRVKAENFYGTSDPCEPTGVIKIEESDDAKKKRMEDETGKKIRGKYDGPKILDYDRFYHDLWKKYVPQPVTIKQGDFNDYYEILEELGSGAFGVVHRCVEKSTGRVFVAKFINTPYPLDKATVKNEINIMNNLHHPKLLNLHDAFEDKYEMLVRW</sequence>
<dbReference type="SUPFAM" id="SSF48726">
    <property type="entry name" value="Immunoglobulin"/>
    <property type="match status" value="12"/>
</dbReference>
<dbReference type="InterPro" id="IPR036179">
    <property type="entry name" value="Ig-like_dom_sf"/>
</dbReference>
<feature type="domain" description="Fibronectin type-III" evidence="9">
    <location>
        <begin position="2042"/>
        <end position="2137"/>
    </location>
</feature>
<feature type="domain" description="Ig-like" evidence="8">
    <location>
        <begin position="131"/>
        <end position="203"/>
    </location>
</feature>
<dbReference type="CDD" id="cd00096">
    <property type="entry name" value="Ig"/>
    <property type="match status" value="1"/>
</dbReference>
<dbReference type="PRINTS" id="PR00014">
    <property type="entry name" value="FNTYPEIII"/>
</dbReference>
<feature type="domain" description="Fibronectin type-III" evidence="9">
    <location>
        <begin position="1368"/>
        <end position="1460"/>
    </location>
</feature>
<feature type="domain" description="Fibronectin type-III" evidence="9">
    <location>
        <begin position="1650"/>
        <end position="1745"/>
    </location>
</feature>
<evidence type="ECO:0000313" key="10">
    <source>
        <dbReference type="EMBL" id="KAJ8299696.1"/>
    </source>
</evidence>
<dbReference type="SUPFAM" id="SSF49265">
    <property type="entry name" value="Fibronectin type III"/>
    <property type="match status" value="9"/>
</dbReference>
<dbReference type="SMART" id="SM00409">
    <property type="entry name" value="IG"/>
    <property type="match status" value="11"/>
</dbReference>
<dbReference type="Proteomes" id="UP001217089">
    <property type="component" value="Unassembled WGS sequence"/>
</dbReference>
<dbReference type="InterPro" id="IPR011009">
    <property type="entry name" value="Kinase-like_dom_sf"/>
</dbReference>
<dbReference type="InterPro" id="IPR007110">
    <property type="entry name" value="Ig-like_dom"/>
</dbReference>